<feature type="transmembrane region" description="Helical" evidence="6">
    <location>
        <begin position="100"/>
        <end position="121"/>
    </location>
</feature>
<dbReference type="EMBL" id="JAAAUB010000002">
    <property type="protein sequence ID" value="NMH15885.1"/>
    <property type="molecule type" value="Genomic_DNA"/>
</dbReference>
<comment type="caution">
    <text evidence="8">The sequence shown here is derived from an EMBL/GenBank/DDBJ whole genome shotgun (WGS) entry which is preliminary data.</text>
</comment>
<feature type="transmembrane region" description="Helical" evidence="6">
    <location>
        <begin position="215"/>
        <end position="233"/>
    </location>
</feature>
<dbReference type="InterPro" id="IPR050638">
    <property type="entry name" value="AA-Vitamin_Transporters"/>
</dbReference>
<feature type="transmembrane region" description="Helical" evidence="6">
    <location>
        <begin position="245"/>
        <end position="267"/>
    </location>
</feature>
<protein>
    <submittedName>
        <fullName evidence="8">EamA family transporter</fullName>
    </submittedName>
</protein>
<sequence length="321" mass="33678">MQRSSTPVADFATPSAAPPPPVSLPRFVLMGTLFSLVWSSAFIAGKAGMAASGPLTLLSLRFLLAGILVWPLVHLHSGMHRAAAQARPERVPKKQKLRDIGVALLAGLLNNAVYLGLAFVGMRTVPAGLTTILVSTSPLMTSALAAVALRERPSWRAAAGLAAGFAGVVWIMRTRALSASADLDGVMLILLGTVALSASILLYRQVAGRLDPWRIAAIQLPTSGLVLLPLAWWREGLAVQPNAAFFGSLLYLAVVVSIGATLLLLWLVRHGGASRASSFHLLNPLFGTLLAVLLLGEHIPASDLLGALPIMAGLGLVLRRG</sequence>
<keyword evidence="5 6" id="KW-0472">Membrane</keyword>
<evidence type="ECO:0000256" key="5">
    <source>
        <dbReference type="ARBA" id="ARBA00023136"/>
    </source>
</evidence>
<feature type="transmembrane region" description="Helical" evidence="6">
    <location>
        <begin position="27"/>
        <end position="45"/>
    </location>
</feature>
<feature type="transmembrane region" description="Helical" evidence="6">
    <location>
        <begin position="155"/>
        <end position="173"/>
    </location>
</feature>
<evidence type="ECO:0000259" key="7">
    <source>
        <dbReference type="Pfam" id="PF00892"/>
    </source>
</evidence>
<feature type="transmembrane region" description="Helical" evidence="6">
    <location>
        <begin position="185"/>
        <end position="203"/>
    </location>
</feature>
<proteinExistence type="inferred from homology"/>
<feature type="transmembrane region" description="Helical" evidence="6">
    <location>
        <begin position="127"/>
        <end position="148"/>
    </location>
</feature>
<organism evidence="8 9">
    <name type="scientific">Tepidiphilus baoligensis</name>
    <dbReference type="NCBI Taxonomy" id="2698687"/>
    <lineage>
        <taxon>Bacteria</taxon>
        <taxon>Pseudomonadati</taxon>
        <taxon>Pseudomonadota</taxon>
        <taxon>Hydrogenophilia</taxon>
        <taxon>Hydrogenophilales</taxon>
        <taxon>Hydrogenophilaceae</taxon>
        <taxon>Tepidiphilus</taxon>
    </lineage>
</organism>
<dbReference type="InterPro" id="IPR000620">
    <property type="entry name" value="EamA_dom"/>
</dbReference>
<feature type="transmembrane region" description="Helical" evidence="6">
    <location>
        <begin position="57"/>
        <end position="79"/>
    </location>
</feature>
<keyword evidence="4 6" id="KW-1133">Transmembrane helix</keyword>
<reference evidence="8 9" key="1">
    <citation type="journal article" date="2020" name="Curr. Microbiol.">
        <title>Tepidiphilus baoligensis sp. nov., a Novel Bacterium of the Family Hydrogenophilaceae Isolated from an Oil Reservoir.</title>
        <authorList>
            <person name="Zhang X."/>
            <person name="Wang G."/>
            <person name="Ma X."/>
            <person name="Yu J."/>
            <person name="You J."/>
            <person name="Xue Y."/>
            <person name="Ma Y."/>
        </authorList>
    </citation>
    <scope>NUCLEOTIDE SEQUENCE [LARGE SCALE GENOMIC DNA]</scope>
    <source>
        <strain evidence="8 9">B18-69</strain>
    </source>
</reference>
<dbReference type="SUPFAM" id="SSF103481">
    <property type="entry name" value="Multidrug resistance efflux transporter EmrE"/>
    <property type="match status" value="2"/>
</dbReference>
<comment type="similarity">
    <text evidence="2">Belongs to the EamA transporter family.</text>
</comment>
<dbReference type="InterPro" id="IPR037185">
    <property type="entry name" value="EmrE-like"/>
</dbReference>
<evidence type="ECO:0000256" key="6">
    <source>
        <dbReference type="SAM" id="Phobius"/>
    </source>
</evidence>
<feature type="domain" description="EamA" evidence="7">
    <location>
        <begin position="185"/>
        <end position="318"/>
    </location>
</feature>
<dbReference type="PANTHER" id="PTHR32322:SF2">
    <property type="entry name" value="EAMA DOMAIN-CONTAINING PROTEIN"/>
    <property type="match status" value="1"/>
</dbReference>
<keyword evidence="9" id="KW-1185">Reference proteome</keyword>
<evidence type="ECO:0000256" key="3">
    <source>
        <dbReference type="ARBA" id="ARBA00022692"/>
    </source>
</evidence>
<gene>
    <name evidence="8" type="ORF">GV368_01915</name>
</gene>
<feature type="transmembrane region" description="Helical" evidence="6">
    <location>
        <begin position="279"/>
        <end position="295"/>
    </location>
</feature>
<accession>A0ABX1QKP0</accession>
<dbReference type="RefSeq" id="WP_169115043.1">
    <property type="nucleotide sequence ID" value="NZ_JAAAUB010000002.1"/>
</dbReference>
<name>A0ABX1QKP0_9PROT</name>
<evidence type="ECO:0000313" key="9">
    <source>
        <dbReference type="Proteomes" id="UP000669605"/>
    </source>
</evidence>
<evidence type="ECO:0000313" key="8">
    <source>
        <dbReference type="EMBL" id="NMH15885.1"/>
    </source>
</evidence>
<evidence type="ECO:0000256" key="4">
    <source>
        <dbReference type="ARBA" id="ARBA00022989"/>
    </source>
</evidence>
<evidence type="ECO:0000256" key="1">
    <source>
        <dbReference type="ARBA" id="ARBA00004141"/>
    </source>
</evidence>
<comment type="subcellular location">
    <subcellularLocation>
        <location evidence="1">Membrane</location>
        <topology evidence="1">Multi-pass membrane protein</topology>
    </subcellularLocation>
</comment>
<evidence type="ECO:0000256" key="2">
    <source>
        <dbReference type="ARBA" id="ARBA00007362"/>
    </source>
</evidence>
<feature type="domain" description="EamA" evidence="7">
    <location>
        <begin position="28"/>
        <end position="172"/>
    </location>
</feature>
<keyword evidence="3 6" id="KW-0812">Transmembrane</keyword>
<dbReference type="Proteomes" id="UP000669605">
    <property type="component" value="Unassembled WGS sequence"/>
</dbReference>
<dbReference type="Pfam" id="PF00892">
    <property type="entry name" value="EamA"/>
    <property type="match status" value="2"/>
</dbReference>
<dbReference type="PANTHER" id="PTHR32322">
    <property type="entry name" value="INNER MEMBRANE TRANSPORTER"/>
    <property type="match status" value="1"/>
</dbReference>